<reference evidence="1 2" key="1">
    <citation type="journal article" date="2005" name="Genome Res.">
        <title>Coping with cold: the genome of the versatile marine Antarctica bacterium Pseudoalteromonas haloplanktis TAC125.</title>
        <authorList>
            <person name="Medigue C."/>
            <person name="Krin E."/>
            <person name="Pascal G."/>
            <person name="Barbe V."/>
            <person name="Bernsel A."/>
            <person name="Bertin P."/>
            <person name="Cheung F."/>
            <person name="Cruveiller S."/>
            <person name="Damico S."/>
            <person name="Duilio A."/>
            <person name="Fang G."/>
            <person name="Feller G."/>
            <person name="Mangenot S."/>
            <person name="Marino G."/>
            <person name="Nilsson J."/>
            <person name="Parilli E."/>
            <person name="Rocha E."/>
            <person name="Rouy Z."/>
            <person name="Sekowska A."/>
            <person name="Tutino M.L."/>
            <person name="Vallenet D."/>
            <person name="von Heijne G."/>
            <person name="Danchin A."/>
        </authorList>
    </citation>
    <scope>NUCLEOTIDE SEQUENCE [LARGE SCALE GENOMIC DNA]</scope>
    <source>
        <strain evidence="2">TAC 125</strain>
    </source>
</reference>
<evidence type="ECO:0000313" key="2">
    <source>
        <dbReference type="Proteomes" id="UP000006843"/>
    </source>
</evidence>
<proteinExistence type="predicted"/>
<dbReference type="AlphaFoldDB" id="Q3IKE6"/>
<accession>Q3IKE6</accession>
<name>Q3IKE6_PSET1</name>
<gene>
    <name evidence="1" type="ordered locus">PSHAa1118</name>
</gene>
<organism evidence="1 2">
    <name type="scientific">Pseudoalteromonas translucida (strain TAC 125)</name>
    <dbReference type="NCBI Taxonomy" id="326442"/>
    <lineage>
        <taxon>Bacteria</taxon>
        <taxon>Pseudomonadati</taxon>
        <taxon>Pseudomonadota</taxon>
        <taxon>Gammaproteobacteria</taxon>
        <taxon>Alteromonadales</taxon>
        <taxon>Pseudoalteromonadaceae</taxon>
        <taxon>Pseudoalteromonas</taxon>
    </lineage>
</organism>
<sequence>MAHSKLVISISEADISFMLDVI</sequence>
<protein>
    <submittedName>
        <fullName evidence="1">Orphan protein</fullName>
    </submittedName>
</protein>
<evidence type="ECO:0000313" key="1">
    <source>
        <dbReference type="EMBL" id="CAI86193.1"/>
    </source>
</evidence>
<dbReference type="HOGENOM" id="CLU_3424892_0_0_6"/>
<dbReference type="KEGG" id="pha:PSHAa1118"/>
<dbReference type="Proteomes" id="UP000006843">
    <property type="component" value="Chromosome I"/>
</dbReference>
<keyword evidence="2" id="KW-1185">Reference proteome</keyword>
<dbReference type="EMBL" id="CR954246">
    <property type="protein sequence ID" value="CAI86193.1"/>
    <property type="molecule type" value="Genomic_DNA"/>
</dbReference>